<dbReference type="RefSeq" id="WP_171944991.1">
    <property type="nucleotide sequence ID" value="NZ_FNTI01000001.1"/>
</dbReference>
<gene>
    <name evidence="1" type="ORF">SAMN05444171_5915</name>
</gene>
<organism evidence="1 2">
    <name type="scientific">Bradyrhizobium lablabi</name>
    <dbReference type="NCBI Taxonomy" id="722472"/>
    <lineage>
        <taxon>Bacteria</taxon>
        <taxon>Pseudomonadati</taxon>
        <taxon>Pseudomonadota</taxon>
        <taxon>Alphaproteobacteria</taxon>
        <taxon>Hyphomicrobiales</taxon>
        <taxon>Nitrobacteraceae</taxon>
        <taxon>Bradyrhizobium</taxon>
    </lineage>
</organism>
<dbReference type="EMBL" id="FNTI01000001">
    <property type="protein sequence ID" value="SED99696.1"/>
    <property type="molecule type" value="Genomic_DNA"/>
</dbReference>
<protein>
    <submittedName>
        <fullName evidence="1">Uncharacterized protein</fullName>
    </submittedName>
</protein>
<proteinExistence type="predicted"/>
<dbReference type="AlphaFoldDB" id="A0A1H5F8H0"/>
<evidence type="ECO:0000313" key="1">
    <source>
        <dbReference type="EMBL" id="SED99696.1"/>
    </source>
</evidence>
<reference evidence="1 2" key="1">
    <citation type="submission" date="2016-10" db="EMBL/GenBank/DDBJ databases">
        <authorList>
            <person name="de Groot N.N."/>
        </authorList>
    </citation>
    <scope>NUCLEOTIDE SEQUENCE [LARGE SCALE GENOMIC DNA]</scope>
    <source>
        <strain evidence="1 2">GAS522</strain>
    </source>
</reference>
<evidence type="ECO:0000313" key="2">
    <source>
        <dbReference type="Proteomes" id="UP000183208"/>
    </source>
</evidence>
<sequence>MTAETIIQSPPFFVIASEAKQSMLLHKERMDCFIASLLAMTGIDGGASDLRRRR</sequence>
<name>A0A1H5F8H0_9BRAD</name>
<accession>A0A1H5F8H0</accession>
<dbReference type="Proteomes" id="UP000183208">
    <property type="component" value="Unassembled WGS sequence"/>
</dbReference>